<dbReference type="InterPro" id="IPR050360">
    <property type="entry name" value="MFS_Sugar_Transporters"/>
</dbReference>
<sequence length="576" mass="64306">MAGSNNLIARNSQAVRDTPREVFNFYLFSCNAIVSLSGAAKGFDEGTYISSSRVTHDAHQQCRQHCFRRRHGSFQKTFWACGLDQYASNKDWIVSIATAGALFGRLSCTWLNTRMGRRRVLQIFIIIYIAGILGQTFCYGSLGGMYGSRIVAGFGIGGTAVVPSVYLSRASPSITVLQNITGHERALDAANGSTTSACRDLGDREPFRRRIAPLLALSEPKDGRRAKPRMIEKAGHRSPPGRRQIGLDAMQSQIDYESESVAGTSVINMLKETMDSVENRRRFMRMFMAHTFVQWSGANAITQYSPTIFGYLGVPSGELRFLTTGVYGLVKFSITFCFSVFIVDFVGRRRSLFTGISLQIITLTFVGAYLGVTTGMSSEEIERDPNLSRTSTAAIVAIFFHAVGWSIGWFSTPYLINSEIFPTRIRSFNMSIFMALHWNWYFGCSKAMPSLLAATNRYGAFASFASISHICILLHAGKPKLCCYVLFKPDYDNQETAGRSLESLDALSQRPLYTIWKVAYPTDEDVAQISVAPDERPCSSKEKTTKRPDKRTRTVHECSGGRLIFLNRRIRWLIMS</sequence>
<dbReference type="InterPro" id="IPR036259">
    <property type="entry name" value="MFS_trans_sf"/>
</dbReference>
<keyword evidence="5 7" id="KW-1133">Transmembrane helix</keyword>
<dbReference type="SUPFAM" id="SSF103473">
    <property type="entry name" value="MFS general substrate transporter"/>
    <property type="match status" value="2"/>
</dbReference>
<dbReference type="AlphaFoldDB" id="A0A3M7FG39"/>
<gene>
    <name evidence="8" type="ORF">D0864_06765</name>
</gene>
<keyword evidence="6 7" id="KW-0472">Membrane</keyword>
<feature type="transmembrane region" description="Helical" evidence="7">
    <location>
        <begin position="92"/>
        <end position="111"/>
    </location>
</feature>
<comment type="similarity">
    <text evidence="2">Belongs to the major facilitator superfamily. Sugar transporter (TC 2.A.1.1) family.</text>
</comment>
<evidence type="ECO:0000313" key="9">
    <source>
        <dbReference type="Proteomes" id="UP000269539"/>
    </source>
</evidence>
<evidence type="ECO:0000256" key="5">
    <source>
        <dbReference type="ARBA" id="ARBA00022989"/>
    </source>
</evidence>
<comment type="subcellular location">
    <subcellularLocation>
        <location evidence="1">Membrane</location>
        <topology evidence="1">Multi-pass membrane protein</topology>
    </subcellularLocation>
</comment>
<feature type="transmembrane region" description="Helical" evidence="7">
    <location>
        <begin position="392"/>
        <end position="416"/>
    </location>
</feature>
<feature type="transmembrane region" description="Helical" evidence="7">
    <location>
        <begin position="148"/>
        <end position="167"/>
    </location>
</feature>
<dbReference type="GO" id="GO:0016020">
    <property type="term" value="C:membrane"/>
    <property type="evidence" value="ECO:0007669"/>
    <property type="project" value="UniProtKB-SubCell"/>
</dbReference>
<dbReference type="VEuPathDB" id="FungiDB:BTJ68_01341"/>
<accession>A0A3M7FG39</accession>
<dbReference type="PANTHER" id="PTHR48022:SF59">
    <property type="entry name" value="MAJOR FACILITATOR SUPERFAMILY (MFS) PROFILE DOMAIN-CONTAINING PROTEIN"/>
    <property type="match status" value="1"/>
</dbReference>
<dbReference type="InterPro" id="IPR005828">
    <property type="entry name" value="MFS_sugar_transport-like"/>
</dbReference>
<dbReference type="Pfam" id="PF00083">
    <property type="entry name" value="Sugar_tr"/>
    <property type="match status" value="2"/>
</dbReference>
<feature type="transmembrane region" description="Helical" evidence="7">
    <location>
        <begin position="123"/>
        <end position="142"/>
    </location>
</feature>
<organism evidence="8 9">
    <name type="scientific">Hortaea werneckii</name>
    <name type="common">Black yeast</name>
    <name type="synonym">Cladosporium werneckii</name>
    <dbReference type="NCBI Taxonomy" id="91943"/>
    <lineage>
        <taxon>Eukaryota</taxon>
        <taxon>Fungi</taxon>
        <taxon>Dikarya</taxon>
        <taxon>Ascomycota</taxon>
        <taxon>Pezizomycotina</taxon>
        <taxon>Dothideomycetes</taxon>
        <taxon>Dothideomycetidae</taxon>
        <taxon>Mycosphaerellales</taxon>
        <taxon>Teratosphaeriaceae</taxon>
        <taxon>Hortaea</taxon>
    </lineage>
</organism>
<dbReference type="Gene3D" id="1.20.1250.20">
    <property type="entry name" value="MFS general substrate transporter like domains"/>
    <property type="match status" value="2"/>
</dbReference>
<keyword evidence="4 7" id="KW-0812">Transmembrane</keyword>
<feature type="transmembrane region" description="Helical" evidence="7">
    <location>
        <begin position="325"/>
        <end position="345"/>
    </location>
</feature>
<evidence type="ECO:0000256" key="7">
    <source>
        <dbReference type="SAM" id="Phobius"/>
    </source>
</evidence>
<evidence type="ECO:0000256" key="1">
    <source>
        <dbReference type="ARBA" id="ARBA00004141"/>
    </source>
</evidence>
<evidence type="ECO:0008006" key="10">
    <source>
        <dbReference type="Google" id="ProtNLM"/>
    </source>
</evidence>
<dbReference type="PANTHER" id="PTHR48022">
    <property type="entry name" value="PLASTIDIC GLUCOSE TRANSPORTER 4"/>
    <property type="match status" value="1"/>
</dbReference>
<evidence type="ECO:0000256" key="6">
    <source>
        <dbReference type="ARBA" id="ARBA00023136"/>
    </source>
</evidence>
<evidence type="ECO:0000256" key="2">
    <source>
        <dbReference type="ARBA" id="ARBA00010992"/>
    </source>
</evidence>
<feature type="transmembrane region" description="Helical" evidence="7">
    <location>
        <begin position="287"/>
        <end position="305"/>
    </location>
</feature>
<dbReference type="Proteomes" id="UP000269539">
    <property type="component" value="Unassembled WGS sequence"/>
</dbReference>
<name>A0A3M7FG39_HORWE</name>
<evidence type="ECO:0000256" key="3">
    <source>
        <dbReference type="ARBA" id="ARBA00022448"/>
    </source>
</evidence>
<reference evidence="8 9" key="1">
    <citation type="journal article" date="2018" name="BMC Genomics">
        <title>Genomic evidence for intraspecific hybridization in a clonal and extremely halotolerant yeast.</title>
        <authorList>
            <person name="Gostincar C."/>
            <person name="Stajich J.E."/>
            <person name="Zupancic J."/>
            <person name="Zalar P."/>
            <person name="Gunde-Cimerman N."/>
        </authorList>
    </citation>
    <scope>NUCLEOTIDE SEQUENCE [LARGE SCALE GENOMIC DNA]</scope>
    <source>
        <strain evidence="8 9">EXF-10513</strain>
    </source>
</reference>
<feature type="transmembrane region" description="Helical" evidence="7">
    <location>
        <begin position="458"/>
        <end position="476"/>
    </location>
</feature>
<feature type="transmembrane region" description="Helical" evidence="7">
    <location>
        <begin position="352"/>
        <end position="372"/>
    </location>
</feature>
<proteinExistence type="inferred from homology"/>
<evidence type="ECO:0000313" key="8">
    <source>
        <dbReference type="EMBL" id="RMY87868.1"/>
    </source>
</evidence>
<protein>
    <recommendedName>
        <fullName evidence="10">Major facilitator superfamily (MFS) profile domain-containing protein</fullName>
    </recommendedName>
</protein>
<dbReference type="GO" id="GO:0005351">
    <property type="term" value="F:carbohydrate:proton symporter activity"/>
    <property type="evidence" value="ECO:0007669"/>
    <property type="project" value="TreeGrafter"/>
</dbReference>
<dbReference type="InterPro" id="IPR003663">
    <property type="entry name" value="Sugar/inositol_transpt"/>
</dbReference>
<evidence type="ECO:0000256" key="4">
    <source>
        <dbReference type="ARBA" id="ARBA00022692"/>
    </source>
</evidence>
<keyword evidence="3" id="KW-0813">Transport</keyword>
<feature type="transmembrane region" description="Helical" evidence="7">
    <location>
        <begin position="428"/>
        <end position="452"/>
    </location>
</feature>
<dbReference type="EMBL" id="QWIO01000694">
    <property type="protein sequence ID" value="RMY87868.1"/>
    <property type="molecule type" value="Genomic_DNA"/>
</dbReference>
<comment type="caution">
    <text evidence="8">The sequence shown here is derived from an EMBL/GenBank/DDBJ whole genome shotgun (WGS) entry which is preliminary data.</text>
</comment>
<dbReference type="PRINTS" id="PR00171">
    <property type="entry name" value="SUGRTRNSPORT"/>
</dbReference>